<dbReference type="AlphaFoldDB" id="A0A225VSW4"/>
<comment type="caution">
    <text evidence="1">The sequence shown here is derived from an EMBL/GenBank/DDBJ whole genome shotgun (WGS) entry which is preliminary data.</text>
</comment>
<keyword evidence="2" id="KW-1185">Reference proteome</keyword>
<name>A0A225VSW4_9STRA</name>
<evidence type="ECO:0000313" key="1">
    <source>
        <dbReference type="EMBL" id="OWZ08254.1"/>
    </source>
</evidence>
<proteinExistence type="predicted"/>
<protein>
    <submittedName>
        <fullName evidence="1">Uncharacterized protein</fullName>
    </submittedName>
</protein>
<evidence type="ECO:0000313" key="2">
    <source>
        <dbReference type="Proteomes" id="UP000198211"/>
    </source>
</evidence>
<dbReference type="Proteomes" id="UP000198211">
    <property type="component" value="Unassembled WGS sequence"/>
</dbReference>
<accession>A0A225VSW4</accession>
<sequence>MSYIHRLRRNRLPTIYVEMRIINNYAYLDNEG</sequence>
<dbReference type="EMBL" id="NBNE01003217">
    <property type="protein sequence ID" value="OWZ08254.1"/>
    <property type="molecule type" value="Genomic_DNA"/>
</dbReference>
<reference evidence="2" key="1">
    <citation type="submission" date="2017-03" db="EMBL/GenBank/DDBJ databases">
        <title>Phytopthora megakarya and P. palmivora, two closely related causual agents of cacao black pod achieved similar genome size and gene model numbers by different mechanisms.</title>
        <authorList>
            <person name="Ali S."/>
            <person name="Shao J."/>
            <person name="Larry D.J."/>
            <person name="Kronmiller B."/>
            <person name="Shen D."/>
            <person name="Strem M.D."/>
            <person name="Melnick R.L."/>
            <person name="Guiltinan M.J."/>
            <person name="Tyler B.M."/>
            <person name="Meinhardt L.W."/>
            <person name="Bailey B.A."/>
        </authorList>
    </citation>
    <scope>NUCLEOTIDE SEQUENCE [LARGE SCALE GENOMIC DNA]</scope>
    <source>
        <strain evidence="2">zdho120</strain>
    </source>
</reference>
<organism evidence="1 2">
    <name type="scientific">Phytophthora megakarya</name>
    <dbReference type="NCBI Taxonomy" id="4795"/>
    <lineage>
        <taxon>Eukaryota</taxon>
        <taxon>Sar</taxon>
        <taxon>Stramenopiles</taxon>
        <taxon>Oomycota</taxon>
        <taxon>Peronosporomycetes</taxon>
        <taxon>Peronosporales</taxon>
        <taxon>Peronosporaceae</taxon>
        <taxon>Phytophthora</taxon>
    </lineage>
</organism>
<gene>
    <name evidence="1" type="ORF">PHMEG_00019231</name>
</gene>